<sequence>DSFLDIIKAAEELKKQRKIFTIDKDNKPKVLFYSPPPYIEPIDDEIKSIWKDLRVPDEADLQQQLEQANLKPIRVTHVEVKQDERKEKTRQQNRKIKITNTHLQDIDLSRDYEPSRG</sequence>
<organism evidence="1 2">
    <name type="scientific">Spiromyces aspiralis</name>
    <dbReference type="NCBI Taxonomy" id="68401"/>
    <lineage>
        <taxon>Eukaryota</taxon>
        <taxon>Fungi</taxon>
        <taxon>Fungi incertae sedis</taxon>
        <taxon>Zoopagomycota</taxon>
        <taxon>Kickxellomycotina</taxon>
        <taxon>Kickxellomycetes</taxon>
        <taxon>Kickxellales</taxon>
        <taxon>Kickxellaceae</taxon>
        <taxon>Spiromyces</taxon>
    </lineage>
</organism>
<reference evidence="1" key="1">
    <citation type="submission" date="2022-06" db="EMBL/GenBank/DDBJ databases">
        <title>Phylogenomic reconstructions and comparative analyses of Kickxellomycotina fungi.</title>
        <authorList>
            <person name="Reynolds N.K."/>
            <person name="Stajich J.E."/>
            <person name="Barry K."/>
            <person name="Grigoriev I.V."/>
            <person name="Crous P."/>
            <person name="Smith M.E."/>
        </authorList>
    </citation>
    <scope>NUCLEOTIDE SEQUENCE</scope>
    <source>
        <strain evidence="1">RSA 2271</strain>
    </source>
</reference>
<gene>
    <name evidence="1" type="primary">tfa2_2</name>
    <name evidence="1" type="ORF">EV182_008149</name>
</gene>
<feature type="non-terminal residue" evidence="1">
    <location>
        <position position="1"/>
    </location>
</feature>
<proteinExistence type="predicted"/>
<accession>A0ACC1H9S5</accession>
<name>A0ACC1H9S5_9FUNG</name>
<evidence type="ECO:0000313" key="2">
    <source>
        <dbReference type="Proteomes" id="UP001145114"/>
    </source>
</evidence>
<dbReference type="Proteomes" id="UP001145114">
    <property type="component" value="Unassembled WGS sequence"/>
</dbReference>
<protein>
    <submittedName>
        <fullName evidence="1">Transcription factor TFIIE beta subunit, TFIIEB, Tfa2</fullName>
    </submittedName>
</protein>
<keyword evidence="2" id="KW-1185">Reference proteome</keyword>
<evidence type="ECO:0000313" key="1">
    <source>
        <dbReference type="EMBL" id="KAJ1670527.1"/>
    </source>
</evidence>
<dbReference type="EMBL" id="JAMZIH010009210">
    <property type="protein sequence ID" value="KAJ1670527.1"/>
    <property type="molecule type" value="Genomic_DNA"/>
</dbReference>
<comment type="caution">
    <text evidence="1">The sequence shown here is derived from an EMBL/GenBank/DDBJ whole genome shotgun (WGS) entry which is preliminary data.</text>
</comment>